<reference evidence="2 3" key="1">
    <citation type="journal article" date="2021" name="ISME Commun">
        <title>Automated analysis of genomic sequences facilitates high-throughput and comprehensive description of bacteria.</title>
        <authorList>
            <person name="Hitch T.C.A."/>
        </authorList>
    </citation>
    <scope>NUCLEOTIDE SEQUENCE [LARGE SCALE GENOMIC DNA]</scope>
    <source>
        <strain evidence="2 3">Sanger_18</strain>
    </source>
</reference>
<keyword evidence="2" id="KW-0328">Glycosyltransferase</keyword>
<organism evidence="2 3">
    <name type="scientific">Suilimivivens aceti</name>
    <dbReference type="NCBI Taxonomy" id="2981774"/>
    <lineage>
        <taxon>Bacteria</taxon>
        <taxon>Bacillati</taxon>
        <taxon>Bacillota</taxon>
        <taxon>Clostridia</taxon>
        <taxon>Lachnospirales</taxon>
        <taxon>Lachnospiraceae</taxon>
        <taxon>Suilimivivens</taxon>
    </lineage>
</organism>
<evidence type="ECO:0000313" key="2">
    <source>
        <dbReference type="EMBL" id="MCU6742997.1"/>
    </source>
</evidence>
<dbReference type="PANTHER" id="PTHR43179">
    <property type="entry name" value="RHAMNOSYLTRANSFERASE WBBL"/>
    <property type="match status" value="1"/>
</dbReference>
<sequence>MNVTDLKRFAKNILMKKQFRSYEKKLNGLKMTYDGWIRQQEEKLRIDKIIISVHEKCLKNEAEKQTQDGSGYKNEGIHSKMIRTPVWYEVRKKEEGTENTVKFLCLPVWQDGKGEEAWIPEIRAFGEDKNTNVILFAMAEGMLSDLALPMLFKTWNEEMPVLVYGDEDVLAEQGREKPWFKPDWSPDTFLSYFYMGSLVALPARAVCECLDQNKQLVEGLSAKEALTRKNAVYELCYQVINRGIGQEISLTGKGCVRHIDEVLYHTAEEGYGAVKEMRLPADCAFGYERQDSWQPEDGKDHLVSVIIPSKDNPEVLFHCISSLTERTKGGIPYEIILVDNGSREENKILIKQNIEALQQKNYPLCREICYHYESMAFNFSRMCNLGASMAKGDLLLFLNDDMEIIQGDWLVKLAEKASLKRVGAVGAKLLYPDSTVIQHAGITNLHVGPAHKLQLLDDKDDHYYGRNRYVHNMMGVTGACLMLQRKRFEELGGFYEGLAVAFNDVDLCYTLFESGYDNIQRNDVVLYHHESLSRGKDGESEEKQLRLLREKDVLYERHQDCYGKDPYYSKYLTTDMLESEYTPAYHYQVSMDMSWSRVQKKELPENAREDACVVLGMECAMDIYKWKYGVAAGRGKILPAEEDEGYYFQGYAFVIGSDNACYKKTLFLEEKETGEKLLIPVRDCYRPDIDGNLKDQIHTELTGFAAKVHLLDIPKGQYRFGMLMEDGCSRQKLFSYSSWVLRAGEEQVYFDETKRAKG</sequence>
<name>A0ABT2SYB5_9FIRM</name>
<gene>
    <name evidence="2" type="ORF">OCV77_00515</name>
</gene>
<dbReference type="Proteomes" id="UP001652432">
    <property type="component" value="Unassembled WGS sequence"/>
</dbReference>
<dbReference type="PANTHER" id="PTHR43179:SF7">
    <property type="entry name" value="RHAMNOSYLTRANSFERASE WBBL"/>
    <property type="match status" value="1"/>
</dbReference>
<evidence type="ECO:0000259" key="1">
    <source>
        <dbReference type="Pfam" id="PF00535"/>
    </source>
</evidence>
<evidence type="ECO:0000313" key="3">
    <source>
        <dbReference type="Proteomes" id="UP001652432"/>
    </source>
</evidence>
<dbReference type="InterPro" id="IPR029044">
    <property type="entry name" value="Nucleotide-diphossugar_trans"/>
</dbReference>
<keyword evidence="3" id="KW-1185">Reference proteome</keyword>
<feature type="domain" description="Glycosyltransferase 2-like" evidence="1">
    <location>
        <begin position="304"/>
        <end position="491"/>
    </location>
</feature>
<protein>
    <submittedName>
        <fullName evidence="2">Glycosyltransferase</fullName>
        <ecNumber evidence="2">2.4.-.-</ecNumber>
    </submittedName>
</protein>
<comment type="caution">
    <text evidence="2">The sequence shown here is derived from an EMBL/GenBank/DDBJ whole genome shotgun (WGS) entry which is preliminary data.</text>
</comment>
<dbReference type="Gene3D" id="3.90.550.10">
    <property type="entry name" value="Spore Coat Polysaccharide Biosynthesis Protein SpsA, Chain A"/>
    <property type="match status" value="1"/>
</dbReference>
<dbReference type="InterPro" id="IPR001173">
    <property type="entry name" value="Glyco_trans_2-like"/>
</dbReference>
<accession>A0ABT2SYB5</accession>
<dbReference type="Pfam" id="PF00535">
    <property type="entry name" value="Glycos_transf_2"/>
    <property type="match status" value="1"/>
</dbReference>
<dbReference type="EMBL" id="JAOQKJ010000001">
    <property type="protein sequence ID" value="MCU6742997.1"/>
    <property type="molecule type" value="Genomic_DNA"/>
</dbReference>
<keyword evidence="2" id="KW-0808">Transferase</keyword>
<dbReference type="GO" id="GO:0016757">
    <property type="term" value="F:glycosyltransferase activity"/>
    <property type="evidence" value="ECO:0007669"/>
    <property type="project" value="UniProtKB-KW"/>
</dbReference>
<dbReference type="SUPFAM" id="SSF53448">
    <property type="entry name" value="Nucleotide-diphospho-sugar transferases"/>
    <property type="match status" value="1"/>
</dbReference>
<dbReference type="EC" id="2.4.-.-" evidence="2"/>
<proteinExistence type="predicted"/>
<dbReference type="RefSeq" id="WP_262572317.1">
    <property type="nucleotide sequence ID" value="NZ_JAOQKJ010000001.1"/>
</dbReference>